<reference evidence="3" key="1">
    <citation type="submission" date="2022-06" db="EMBL/GenBank/DDBJ databases">
        <title>Sphingomicrobium sedimins sp. nov., a marine bacterium isolated from tidal flat.</title>
        <authorList>
            <person name="Kim C.-H."/>
            <person name="Yoo Y."/>
            <person name="Kim J.-J."/>
        </authorList>
    </citation>
    <scope>NUCLEOTIDE SEQUENCE</scope>
    <source>
        <strain evidence="3">GRR-S6-50</strain>
    </source>
</reference>
<dbReference type="PANTHER" id="PTHR35562:SF2">
    <property type="entry name" value="DNA ENDONUCLEASE SMRA-RELATED"/>
    <property type="match status" value="1"/>
</dbReference>
<gene>
    <name evidence="3" type="ORF">NDO55_04460</name>
</gene>
<comment type="caution">
    <text evidence="3">The sequence shown here is derived from an EMBL/GenBank/DDBJ whole genome shotgun (WGS) entry which is preliminary data.</text>
</comment>
<dbReference type="InterPro" id="IPR002625">
    <property type="entry name" value="Smr_dom"/>
</dbReference>
<dbReference type="PANTHER" id="PTHR35562">
    <property type="entry name" value="DNA ENDONUCLEASE SMRA-RELATED"/>
    <property type="match status" value="1"/>
</dbReference>
<proteinExistence type="predicted"/>
<evidence type="ECO:0000313" key="4">
    <source>
        <dbReference type="Proteomes" id="UP001155128"/>
    </source>
</evidence>
<name>A0A9X2EKK6_9SPHN</name>
<dbReference type="Pfam" id="PF01713">
    <property type="entry name" value="Smr"/>
    <property type="match status" value="1"/>
</dbReference>
<dbReference type="AlphaFoldDB" id="A0A9X2EKK6"/>
<protein>
    <submittedName>
        <fullName evidence="3">Smr/MutS family protein</fullName>
    </submittedName>
</protein>
<dbReference type="PROSITE" id="PS50828">
    <property type="entry name" value="SMR"/>
    <property type="match status" value="1"/>
</dbReference>
<dbReference type="EMBL" id="JAMSHT010000001">
    <property type="protein sequence ID" value="MCM8557069.1"/>
    <property type="molecule type" value="Genomic_DNA"/>
</dbReference>
<keyword evidence="4" id="KW-1185">Reference proteome</keyword>
<feature type="region of interest" description="Disordered" evidence="1">
    <location>
        <begin position="17"/>
        <end position="59"/>
    </location>
</feature>
<dbReference type="SUPFAM" id="SSF160443">
    <property type="entry name" value="SMR domain-like"/>
    <property type="match status" value="1"/>
</dbReference>
<dbReference type="Proteomes" id="UP001155128">
    <property type="component" value="Unassembled WGS sequence"/>
</dbReference>
<evidence type="ECO:0000259" key="2">
    <source>
        <dbReference type="PROSITE" id="PS50828"/>
    </source>
</evidence>
<organism evidence="3 4">
    <name type="scientific">Sphingomicrobium sediminis</name>
    <dbReference type="NCBI Taxonomy" id="2950949"/>
    <lineage>
        <taxon>Bacteria</taxon>
        <taxon>Pseudomonadati</taxon>
        <taxon>Pseudomonadota</taxon>
        <taxon>Alphaproteobacteria</taxon>
        <taxon>Sphingomonadales</taxon>
        <taxon>Sphingomonadaceae</taxon>
        <taxon>Sphingomicrobium</taxon>
    </lineage>
</organism>
<evidence type="ECO:0000256" key="1">
    <source>
        <dbReference type="SAM" id="MobiDB-lite"/>
    </source>
</evidence>
<dbReference type="InterPro" id="IPR036063">
    <property type="entry name" value="Smr_dom_sf"/>
</dbReference>
<evidence type="ECO:0000313" key="3">
    <source>
        <dbReference type="EMBL" id="MCM8557069.1"/>
    </source>
</evidence>
<feature type="domain" description="Smr" evidence="2">
    <location>
        <begin position="94"/>
        <end position="180"/>
    </location>
</feature>
<sequence length="183" mass="20054">MSSLSKEEQALWAKVVETVEPLSREPGETPKLPPTRKVAPPDTTPGQRQRAKAAQERKRPVIVKAQPKRHADKTLDGGWDRRLASGKMSPDRVIDLHGHRLDDAWEAIDLGLESAISDGARLILLITGHAPKGEPPVKRGRIRAAVDDWLAASRHAGRIAAVRPASPRHGGRGALYVVLRRAR</sequence>
<dbReference type="RefSeq" id="WP_252112809.1">
    <property type="nucleotide sequence ID" value="NZ_JAMSHT010000001.1"/>
</dbReference>
<accession>A0A9X2EKK6</accession>
<dbReference type="Gene3D" id="3.30.1370.110">
    <property type="match status" value="1"/>
</dbReference>